<evidence type="ECO:0000313" key="1">
    <source>
        <dbReference type="EMBL" id="GAI71016.1"/>
    </source>
</evidence>
<protein>
    <submittedName>
        <fullName evidence="1">Uncharacterized protein</fullName>
    </submittedName>
</protein>
<dbReference type="EMBL" id="BARW01002402">
    <property type="protein sequence ID" value="GAI71016.1"/>
    <property type="molecule type" value="Genomic_DNA"/>
</dbReference>
<comment type="caution">
    <text evidence="1">The sequence shown here is derived from an EMBL/GenBank/DDBJ whole genome shotgun (WGS) entry which is preliminary data.</text>
</comment>
<dbReference type="AlphaFoldDB" id="X1RVS0"/>
<reference evidence="1" key="1">
    <citation type="journal article" date="2014" name="Front. Microbiol.">
        <title>High frequency of phylogenetically diverse reductive dehalogenase-homologous genes in deep subseafloor sedimentary metagenomes.</title>
        <authorList>
            <person name="Kawai M."/>
            <person name="Futagami T."/>
            <person name="Toyoda A."/>
            <person name="Takaki Y."/>
            <person name="Nishi S."/>
            <person name="Hori S."/>
            <person name="Arai W."/>
            <person name="Tsubouchi T."/>
            <person name="Morono Y."/>
            <person name="Uchiyama I."/>
            <person name="Ito T."/>
            <person name="Fujiyama A."/>
            <person name="Inagaki F."/>
            <person name="Takami H."/>
        </authorList>
    </citation>
    <scope>NUCLEOTIDE SEQUENCE</scope>
    <source>
        <strain evidence="1">Expedition CK06-06</strain>
    </source>
</reference>
<organism evidence="1">
    <name type="scientific">marine sediment metagenome</name>
    <dbReference type="NCBI Taxonomy" id="412755"/>
    <lineage>
        <taxon>unclassified sequences</taxon>
        <taxon>metagenomes</taxon>
        <taxon>ecological metagenomes</taxon>
    </lineage>
</organism>
<name>X1RVS0_9ZZZZ</name>
<accession>X1RVS0</accession>
<proteinExistence type="predicted"/>
<sequence>MLPKPTFWNAGETAEVTIISFGDCDAGKFWPNANGLEIHLWNDRDGEGRDTMTSVRIAVRDPDGGADEVWTKQKWIEIKSNGVGGGDGIEDDAMTAFVKVGPNYNLCLGDVPKERYRILFVRLHTPTDAEEQNIAFQIKAKYQDSATDLIEVIVMHLQDVRAADDDYVHAAITGTGSEQEITEITNPDVPRNASIKTTNEAAPSGIVKLDGINNLGQSASEEITIEAGSTVCGNVAWATISKIN</sequence>
<feature type="non-terminal residue" evidence="1">
    <location>
        <position position="244"/>
    </location>
</feature>
<gene>
    <name evidence="1" type="ORF">S12H4_06733</name>
</gene>